<evidence type="ECO:0000256" key="3">
    <source>
        <dbReference type="ARBA" id="ARBA00023242"/>
    </source>
</evidence>
<dbReference type="InterPro" id="IPR012340">
    <property type="entry name" value="NA-bd_OB-fold"/>
</dbReference>
<evidence type="ECO:0000256" key="2">
    <source>
        <dbReference type="ARBA" id="ARBA00009761"/>
    </source>
</evidence>
<proteinExistence type="inferred from homology"/>
<dbReference type="eggNOG" id="ENOG502SBIR">
    <property type="taxonomic scope" value="Eukaryota"/>
</dbReference>
<organism evidence="4 5">
    <name type="scientific">Pseudozyma flocculosa PF-1</name>
    <dbReference type="NCBI Taxonomy" id="1277687"/>
    <lineage>
        <taxon>Eukaryota</taxon>
        <taxon>Fungi</taxon>
        <taxon>Dikarya</taxon>
        <taxon>Basidiomycota</taxon>
        <taxon>Ustilaginomycotina</taxon>
        <taxon>Ustilaginomycetes</taxon>
        <taxon>Ustilaginales</taxon>
        <taxon>Ustilaginaceae</taxon>
        <taxon>Pseudozyma</taxon>
    </lineage>
</organism>
<dbReference type="HOGENOM" id="CLU_141922_1_0_1"/>
<dbReference type="CDD" id="cd04479">
    <property type="entry name" value="RPA3"/>
    <property type="match status" value="1"/>
</dbReference>
<gene>
    <name evidence="4" type="ORF">PFL1_06003</name>
</gene>
<dbReference type="GO" id="GO:0035861">
    <property type="term" value="C:site of double-strand break"/>
    <property type="evidence" value="ECO:0007669"/>
    <property type="project" value="TreeGrafter"/>
</dbReference>
<dbReference type="KEGG" id="pfp:PFL1_06003"/>
<evidence type="ECO:0000313" key="5">
    <source>
        <dbReference type="Proteomes" id="UP000053664"/>
    </source>
</evidence>
<dbReference type="EMBL" id="KE361645">
    <property type="protein sequence ID" value="EPQ26355.1"/>
    <property type="molecule type" value="Genomic_DNA"/>
</dbReference>
<dbReference type="GO" id="GO:0006260">
    <property type="term" value="P:DNA replication"/>
    <property type="evidence" value="ECO:0007669"/>
    <property type="project" value="InterPro"/>
</dbReference>
<dbReference type="GO" id="GO:0000724">
    <property type="term" value="P:double-strand break repair via homologous recombination"/>
    <property type="evidence" value="ECO:0007669"/>
    <property type="project" value="TreeGrafter"/>
</dbReference>
<evidence type="ECO:0008006" key="6">
    <source>
        <dbReference type="Google" id="ProtNLM"/>
    </source>
</evidence>
<evidence type="ECO:0000313" key="4">
    <source>
        <dbReference type="EMBL" id="EPQ26355.1"/>
    </source>
</evidence>
<dbReference type="Proteomes" id="UP000053664">
    <property type="component" value="Unassembled WGS sequence"/>
</dbReference>
<dbReference type="GO" id="GO:0006289">
    <property type="term" value="P:nucleotide-excision repair"/>
    <property type="evidence" value="ECO:0007669"/>
    <property type="project" value="TreeGrafter"/>
</dbReference>
<comment type="subcellular location">
    <subcellularLocation>
        <location evidence="1">Nucleus</location>
    </subcellularLocation>
</comment>
<dbReference type="AlphaFoldDB" id="A0A061H3B2"/>
<dbReference type="SUPFAM" id="SSF50249">
    <property type="entry name" value="Nucleic acid-binding proteins"/>
    <property type="match status" value="1"/>
</dbReference>
<dbReference type="PANTHER" id="PTHR15114:SF1">
    <property type="entry name" value="REPLICATION PROTEIN A 14 KDA SUBUNIT"/>
    <property type="match status" value="1"/>
</dbReference>
<dbReference type="GO" id="GO:0003684">
    <property type="term" value="F:damaged DNA binding"/>
    <property type="evidence" value="ECO:0007669"/>
    <property type="project" value="TreeGrafter"/>
</dbReference>
<reference evidence="4 5" key="1">
    <citation type="journal article" date="2013" name="Plant Cell">
        <title>The transition from a phytopathogenic smut ancestor to an anamorphic biocontrol agent deciphered by comparative whole-genome analysis.</title>
        <authorList>
            <person name="Lefebvre F."/>
            <person name="Joly D.L."/>
            <person name="Labbe C."/>
            <person name="Teichmann B."/>
            <person name="Linning R."/>
            <person name="Belzile F."/>
            <person name="Bakkeren G."/>
            <person name="Belanger R.R."/>
        </authorList>
    </citation>
    <scope>NUCLEOTIDE SEQUENCE [LARGE SCALE GENOMIC DNA]</scope>
    <source>
        <strain evidence="4 5">PF-1</strain>
    </source>
</reference>
<name>A0A061H3B2_9BASI</name>
<keyword evidence="3" id="KW-0539">Nucleus</keyword>
<accession>A0A061H3B2</accession>
<dbReference type="GeneID" id="19320083"/>
<protein>
    <recommendedName>
        <fullName evidence="6">Replication factor A protein 3</fullName>
    </recommendedName>
</protein>
<dbReference type="InterPro" id="IPR013970">
    <property type="entry name" value="Rfa2"/>
</dbReference>
<dbReference type="RefSeq" id="XP_007881732.1">
    <property type="nucleotide sequence ID" value="XM_007883541.1"/>
</dbReference>
<comment type="similarity">
    <text evidence="2">Belongs to the replication factor A protein 3 family.</text>
</comment>
<dbReference type="GO" id="GO:0005662">
    <property type="term" value="C:DNA replication factor A complex"/>
    <property type="evidence" value="ECO:0007669"/>
    <property type="project" value="TreeGrafter"/>
</dbReference>
<dbReference type="Pfam" id="PF08661">
    <property type="entry name" value="Rep_fac-A_3"/>
    <property type="match status" value="1"/>
</dbReference>
<dbReference type="PANTHER" id="PTHR15114">
    <property type="entry name" value="REPLICATION PROTEIN A3"/>
    <property type="match status" value="1"/>
</dbReference>
<dbReference type="GO" id="GO:0006284">
    <property type="term" value="P:base-excision repair"/>
    <property type="evidence" value="ECO:0007669"/>
    <property type="project" value="TreeGrafter"/>
</dbReference>
<dbReference type="GO" id="GO:0003697">
    <property type="term" value="F:single-stranded DNA binding"/>
    <property type="evidence" value="ECO:0007669"/>
    <property type="project" value="TreeGrafter"/>
</dbReference>
<sequence length="112" mass="12227">MEKATPLVNSSMLPQYRGQTVRVIGKITKLHGHTLLIQTSDLGNVEVILNPDTHLSGSGYVEVIGKVSEGMDGESTIREFTTVAFGEKLDLDLVEKVIQISQHVPHLFTEAA</sequence>
<dbReference type="Gene3D" id="2.40.50.140">
    <property type="entry name" value="Nucleic acid-binding proteins"/>
    <property type="match status" value="1"/>
</dbReference>
<evidence type="ECO:0000256" key="1">
    <source>
        <dbReference type="ARBA" id="ARBA00004123"/>
    </source>
</evidence>
<dbReference type="GO" id="GO:0006298">
    <property type="term" value="P:mismatch repair"/>
    <property type="evidence" value="ECO:0007669"/>
    <property type="project" value="TreeGrafter"/>
</dbReference>
<dbReference type="OrthoDB" id="188186at2759"/>